<dbReference type="GO" id="GO:0009231">
    <property type="term" value="P:riboflavin biosynthetic process"/>
    <property type="evidence" value="ECO:0007669"/>
    <property type="project" value="TreeGrafter"/>
</dbReference>
<dbReference type="Pfam" id="PF02633">
    <property type="entry name" value="Creatininase"/>
    <property type="match status" value="1"/>
</dbReference>
<proteinExistence type="predicted"/>
<evidence type="ECO:0000313" key="8">
    <source>
        <dbReference type="Proteomes" id="UP000325030"/>
    </source>
</evidence>
<keyword evidence="2" id="KW-0479">Metal-binding</keyword>
<dbReference type="Proteomes" id="UP000322983">
    <property type="component" value="Chromosome"/>
</dbReference>
<reference evidence="8" key="1">
    <citation type="submission" date="2018-09" db="EMBL/GenBank/DDBJ databases">
        <title>Complete Genome Sequencing of Sulfolobus sp. JCM 16834.</title>
        <authorList>
            <person name="Kato S."/>
            <person name="Itoh T."/>
            <person name="Ohkuma M."/>
        </authorList>
    </citation>
    <scope>NUCLEOTIDE SEQUENCE [LARGE SCALE GENOMIC DNA]</scope>
    <source>
        <strain evidence="8">IC-007</strain>
    </source>
</reference>
<dbReference type="GO" id="GO:0016811">
    <property type="term" value="F:hydrolase activity, acting on carbon-nitrogen (but not peptide) bonds, in linear amides"/>
    <property type="evidence" value="ECO:0007669"/>
    <property type="project" value="TreeGrafter"/>
</dbReference>
<organism evidence="5 7">
    <name type="scientific">Sulfuracidifex tepidarius</name>
    <dbReference type="NCBI Taxonomy" id="1294262"/>
    <lineage>
        <taxon>Archaea</taxon>
        <taxon>Thermoproteota</taxon>
        <taxon>Thermoprotei</taxon>
        <taxon>Sulfolobales</taxon>
        <taxon>Sulfolobaceae</taxon>
        <taxon>Sulfuracidifex</taxon>
    </lineage>
</organism>
<dbReference type="GO" id="GO:0046872">
    <property type="term" value="F:metal ion binding"/>
    <property type="evidence" value="ECO:0007669"/>
    <property type="project" value="UniProtKB-KW"/>
</dbReference>
<name>A0A510DY49_9CREN</name>
<keyword evidence="3" id="KW-0378">Hydrolase</keyword>
<evidence type="ECO:0000256" key="4">
    <source>
        <dbReference type="ARBA" id="ARBA00022833"/>
    </source>
</evidence>
<reference evidence="5 7" key="2">
    <citation type="journal article" date="2020" name="Int. J. Syst. Evol. Microbiol.">
        <title>Sulfuracidifex tepidarius gen. nov., sp. nov. and transfer of Sulfolobus metallicus Huber and Stetter 1992 to the genus Sulfuracidifex as Sulfuracidifex metallicus comb. nov.</title>
        <authorList>
            <person name="Itoh T."/>
            <person name="Miura T."/>
            <person name="Sakai H.D."/>
            <person name="Kato S."/>
            <person name="Ohkuma M."/>
            <person name="Takashina T."/>
        </authorList>
    </citation>
    <scope>NUCLEOTIDE SEQUENCE [LARGE SCALE GENOMIC DNA]</scope>
    <source>
        <strain evidence="5 7">IC-006</strain>
        <strain evidence="6">IC-007</strain>
    </source>
</reference>
<evidence type="ECO:0000313" key="6">
    <source>
        <dbReference type="EMBL" id="BBG27928.1"/>
    </source>
</evidence>
<dbReference type="EMBL" id="AP018929">
    <property type="protein sequence ID" value="BBG25141.1"/>
    <property type="molecule type" value="Genomic_DNA"/>
</dbReference>
<dbReference type="InterPro" id="IPR024087">
    <property type="entry name" value="Creatininase-like_sf"/>
</dbReference>
<dbReference type="OrthoDB" id="46121at2157"/>
<gene>
    <name evidence="5" type="ORF">IC006_2476</name>
    <name evidence="6" type="ORF">IC007_2483</name>
</gene>
<dbReference type="SUPFAM" id="SSF102215">
    <property type="entry name" value="Creatininase"/>
    <property type="match status" value="1"/>
</dbReference>
<evidence type="ECO:0000313" key="5">
    <source>
        <dbReference type="EMBL" id="BBG25141.1"/>
    </source>
</evidence>
<evidence type="ECO:0000256" key="1">
    <source>
        <dbReference type="ARBA" id="ARBA00001947"/>
    </source>
</evidence>
<keyword evidence="7" id="KW-1185">Reference proteome</keyword>
<dbReference type="EMBL" id="AP018930">
    <property type="protein sequence ID" value="BBG27928.1"/>
    <property type="molecule type" value="Genomic_DNA"/>
</dbReference>
<sequence length="234" mass="26118">MKLLEITRDMVKGKIGVIPVGSVEQHGPHLPMGTDSLMAEWLASSLESSHREEVVLFPTLAYGCSFEHGKQPFLGVSYVTMINFLTELMESAKHSGISSVIVVNGHGGNESLLDVVRRQVNFKNDRFKIHLFSLVGRDKGLFSVVDMHAGSLETSRMFFIRPELVRIDKVKEIKDFSVKDGVFQFLSTDQANPYGVINVGGEIEVNREKGEESMKRALADLESLFMKVKSTLKE</sequence>
<evidence type="ECO:0008006" key="9">
    <source>
        <dbReference type="Google" id="ProtNLM"/>
    </source>
</evidence>
<keyword evidence="4" id="KW-0862">Zinc</keyword>
<protein>
    <recommendedName>
        <fullName evidence="9">Creatinine amidohydrolase</fullName>
    </recommendedName>
</protein>
<dbReference type="Proteomes" id="UP000325030">
    <property type="component" value="Chromosome"/>
</dbReference>
<accession>A0A510DY49</accession>
<evidence type="ECO:0000256" key="3">
    <source>
        <dbReference type="ARBA" id="ARBA00022801"/>
    </source>
</evidence>
<dbReference type="InterPro" id="IPR003785">
    <property type="entry name" value="Creatininase/forma_Hydrolase"/>
</dbReference>
<dbReference type="Gene3D" id="3.40.50.10310">
    <property type="entry name" value="Creatininase"/>
    <property type="match status" value="1"/>
</dbReference>
<accession>A0A510E743</accession>
<dbReference type="RefSeq" id="WP_054846098.1">
    <property type="nucleotide sequence ID" value="NZ_AP018929.1"/>
</dbReference>
<dbReference type="AlphaFoldDB" id="A0A510DY49"/>
<evidence type="ECO:0000313" key="7">
    <source>
        <dbReference type="Proteomes" id="UP000322983"/>
    </source>
</evidence>
<dbReference type="STRING" id="1294262.GCA_001316085_01908"/>
<dbReference type="PANTHER" id="PTHR35005:SF1">
    <property type="entry name" value="2-AMINO-5-FORMYLAMINO-6-RIBOSYLAMINOPYRIMIDIN-4(3H)-ONE 5'-MONOPHOSPHATE DEFORMYLASE"/>
    <property type="match status" value="1"/>
</dbReference>
<dbReference type="KEGG" id="step:IC006_2476"/>
<dbReference type="PANTHER" id="PTHR35005">
    <property type="entry name" value="3-DEHYDRO-SCYLLO-INOSOSE HYDROLASE"/>
    <property type="match status" value="1"/>
</dbReference>
<comment type="cofactor">
    <cofactor evidence="1">
        <name>Zn(2+)</name>
        <dbReference type="ChEBI" id="CHEBI:29105"/>
    </cofactor>
</comment>
<evidence type="ECO:0000256" key="2">
    <source>
        <dbReference type="ARBA" id="ARBA00022723"/>
    </source>
</evidence>
<dbReference type="GeneID" id="41718768"/>